<reference evidence="2 3" key="1">
    <citation type="journal article" date="2011" name="PLoS Pathog.">
        <title>Endophytic Life Strategies Decoded by Genome and Transcriptome Analyses of the Mutualistic Root Symbiont Piriformospora indica.</title>
        <authorList>
            <person name="Zuccaro A."/>
            <person name="Lahrmann U."/>
            <person name="Guldener U."/>
            <person name="Langen G."/>
            <person name="Pfiffi S."/>
            <person name="Biedenkopf D."/>
            <person name="Wong P."/>
            <person name="Samans B."/>
            <person name="Grimm C."/>
            <person name="Basiewicz M."/>
            <person name="Murat C."/>
            <person name="Martin F."/>
            <person name="Kogel K.H."/>
        </authorList>
    </citation>
    <scope>NUCLEOTIDE SEQUENCE [LARGE SCALE GENOMIC DNA]</scope>
    <source>
        <strain evidence="2 3">DSM 11827</strain>
    </source>
</reference>
<dbReference type="OrthoDB" id="3140686at2759"/>
<accession>G4TSM4</accession>
<dbReference type="SUPFAM" id="SSF52047">
    <property type="entry name" value="RNI-like"/>
    <property type="match status" value="1"/>
</dbReference>
<dbReference type="InParanoid" id="G4TSM4"/>
<evidence type="ECO:0000313" key="3">
    <source>
        <dbReference type="Proteomes" id="UP000007148"/>
    </source>
</evidence>
<dbReference type="AlphaFoldDB" id="G4TSM4"/>
<evidence type="ECO:0000259" key="1">
    <source>
        <dbReference type="PROSITE" id="PS50181"/>
    </source>
</evidence>
<sequence>MIPTPEGRIVVARDIVYLLETVFSDMSRPMSSRELIVESAINKQASIQCLDAANNAMTLSFHKLSAAARRERNALVLAASLPQEILAQIFIHNDLSSTLVASAVCHRWRVAAISTRWLWTCVDLQKVHLSDEMTSMVRERCGNALIDIRFRPCFEEGRISNGRIPASLASLLPRARSISNVALDEWMIRYPKATPTTMPRIHPLLSDLYLEGTRVRESSGFFQILRLSEATEALLRLRVLQLHNIRISAITTQRIVELTPRVEELTISSCGSLELGYHTPTDSSQYLKRLRLLSLLNCSEAFTASFLHREGPIKVQPGTSVQLVLDKTPFNWPMERGADPSTRLHILNKGKVFVYEHEQSLTRIIHTQASPGTSTPETHGQVLRLTAFPQLVRINSRDLDTFTHLQELYIDFEPAPVETVDPGLSILFNQDLAVSCPRLSHISIQLIKPPPHTVVQNYEPANDLAVFLDVWIELNQTVFASIHIHDEIRPSRWTVYMDFFRGLTGEFEVYRKCKDRVVPQFPVPTQFLPDGSRI</sequence>
<dbReference type="PROSITE" id="PS50181">
    <property type="entry name" value="FBOX"/>
    <property type="match status" value="1"/>
</dbReference>
<gene>
    <name evidence="2" type="ORF">PIIN_08270</name>
</gene>
<keyword evidence="3" id="KW-1185">Reference proteome</keyword>
<name>G4TSM4_SERID</name>
<dbReference type="Proteomes" id="UP000007148">
    <property type="component" value="Unassembled WGS sequence"/>
</dbReference>
<evidence type="ECO:0000313" key="2">
    <source>
        <dbReference type="EMBL" id="CCA74317.1"/>
    </source>
</evidence>
<proteinExistence type="predicted"/>
<dbReference type="EMBL" id="CAFZ01000301">
    <property type="protein sequence ID" value="CCA74317.1"/>
    <property type="molecule type" value="Genomic_DNA"/>
</dbReference>
<dbReference type="InterPro" id="IPR036047">
    <property type="entry name" value="F-box-like_dom_sf"/>
</dbReference>
<dbReference type="SUPFAM" id="SSF81383">
    <property type="entry name" value="F-box domain"/>
    <property type="match status" value="1"/>
</dbReference>
<organism evidence="2 3">
    <name type="scientific">Serendipita indica (strain DSM 11827)</name>
    <name type="common">Root endophyte fungus</name>
    <name type="synonym">Piriformospora indica</name>
    <dbReference type="NCBI Taxonomy" id="1109443"/>
    <lineage>
        <taxon>Eukaryota</taxon>
        <taxon>Fungi</taxon>
        <taxon>Dikarya</taxon>
        <taxon>Basidiomycota</taxon>
        <taxon>Agaricomycotina</taxon>
        <taxon>Agaricomycetes</taxon>
        <taxon>Sebacinales</taxon>
        <taxon>Serendipitaceae</taxon>
        <taxon>Serendipita</taxon>
    </lineage>
</organism>
<dbReference type="InterPro" id="IPR001810">
    <property type="entry name" value="F-box_dom"/>
</dbReference>
<dbReference type="HOGENOM" id="CLU_510084_0_0_1"/>
<dbReference type="Gene3D" id="3.80.10.10">
    <property type="entry name" value="Ribonuclease Inhibitor"/>
    <property type="match status" value="1"/>
</dbReference>
<feature type="domain" description="F-box" evidence="1">
    <location>
        <begin position="75"/>
        <end position="122"/>
    </location>
</feature>
<dbReference type="Pfam" id="PF12937">
    <property type="entry name" value="F-box-like"/>
    <property type="match status" value="1"/>
</dbReference>
<protein>
    <recommendedName>
        <fullName evidence="1">F-box domain-containing protein</fullName>
    </recommendedName>
</protein>
<comment type="caution">
    <text evidence="2">The sequence shown here is derived from an EMBL/GenBank/DDBJ whole genome shotgun (WGS) entry which is preliminary data.</text>
</comment>
<dbReference type="InterPro" id="IPR032675">
    <property type="entry name" value="LRR_dom_sf"/>
</dbReference>